<dbReference type="GO" id="GO:0003700">
    <property type="term" value="F:DNA-binding transcription factor activity"/>
    <property type="evidence" value="ECO:0007669"/>
    <property type="project" value="InterPro"/>
</dbReference>
<dbReference type="PANTHER" id="PTHR42756:SF1">
    <property type="entry name" value="TRANSCRIPTIONAL REPRESSOR OF EMRAB OPERON"/>
    <property type="match status" value="1"/>
</dbReference>
<dbReference type="SMART" id="SM00347">
    <property type="entry name" value="HTH_MARR"/>
    <property type="match status" value="1"/>
</dbReference>
<dbReference type="PROSITE" id="PS50995">
    <property type="entry name" value="HTH_MARR_2"/>
    <property type="match status" value="1"/>
</dbReference>
<dbReference type="AlphaFoldDB" id="A0A139SII7"/>
<protein>
    <submittedName>
        <fullName evidence="5">Transcriptional regulator</fullName>
    </submittedName>
</protein>
<dbReference type="InterPro" id="IPR000835">
    <property type="entry name" value="HTH_MarR-typ"/>
</dbReference>
<dbReference type="InterPro" id="IPR036390">
    <property type="entry name" value="WH_DNA-bd_sf"/>
</dbReference>
<comment type="caution">
    <text evidence="5">The sequence shown here is derived from an EMBL/GenBank/DDBJ whole genome shotgun (WGS) entry which is preliminary data.</text>
</comment>
<dbReference type="Pfam" id="PF01047">
    <property type="entry name" value="MarR"/>
    <property type="match status" value="1"/>
</dbReference>
<keyword evidence="1" id="KW-0805">Transcription regulation</keyword>
<feature type="domain" description="HTH marR-type" evidence="4">
    <location>
        <begin position="19"/>
        <end position="157"/>
    </location>
</feature>
<dbReference type="GO" id="GO:0003677">
    <property type="term" value="F:DNA binding"/>
    <property type="evidence" value="ECO:0007669"/>
    <property type="project" value="UniProtKB-KW"/>
</dbReference>
<keyword evidence="2" id="KW-0238">DNA-binding</keyword>
<evidence type="ECO:0000313" key="5">
    <source>
        <dbReference type="EMBL" id="KXU34359.1"/>
    </source>
</evidence>
<evidence type="ECO:0000256" key="3">
    <source>
        <dbReference type="ARBA" id="ARBA00023163"/>
    </source>
</evidence>
<dbReference type="EMBL" id="LSZQ01000066">
    <property type="protein sequence ID" value="KXU34359.1"/>
    <property type="molecule type" value="Genomic_DNA"/>
</dbReference>
<name>A0A139SII7_9BACT</name>
<gene>
    <name evidence="5" type="ORF">AXK11_08600</name>
</gene>
<reference evidence="6" key="1">
    <citation type="submission" date="2016-02" db="EMBL/GenBank/DDBJ databases">
        <authorList>
            <person name="Sanders J.G."/>
            <person name="Lin J.Y."/>
            <person name="Wertz J.T."/>
            <person name="Russell J.A."/>
            <person name="Moreau C.S."/>
            <person name="Powell S."/>
        </authorList>
    </citation>
    <scope>NUCLEOTIDE SEQUENCE [LARGE SCALE GENOMIC DNA]</scope>
    <source>
        <strain evidence="6">CAG34</strain>
    </source>
</reference>
<keyword evidence="6" id="KW-1185">Reference proteome</keyword>
<dbReference type="Gene3D" id="1.10.10.10">
    <property type="entry name" value="Winged helix-like DNA-binding domain superfamily/Winged helix DNA-binding domain"/>
    <property type="match status" value="1"/>
</dbReference>
<dbReference type="OrthoDB" id="162531at2"/>
<dbReference type="SUPFAM" id="SSF46785">
    <property type="entry name" value="Winged helix' DNA-binding domain"/>
    <property type="match status" value="1"/>
</dbReference>
<dbReference type="PANTHER" id="PTHR42756">
    <property type="entry name" value="TRANSCRIPTIONAL REGULATOR, MARR"/>
    <property type="match status" value="1"/>
</dbReference>
<dbReference type="RefSeq" id="WP_068631247.1">
    <property type="nucleotide sequence ID" value="NZ_LSZQ01000066.1"/>
</dbReference>
<evidence type="ECO:0000256" key="1">
    <source>
        <dbReference type="ARBA" id="ARBA00023015"/>
    </source>
</evidence>
<evidence type="ECO:0000313" key="6">
    <source>
        <dbReference type="Proteomes" id="UP000070058"/>
    </source>
</evidence>
<dbReference type="PRINTS" id="PR00598">
    <property type="entry name" value="HTHMARR"/>
</dbReference>
<accession>A0A139SII7</accession>
<dbReference type="InterPro" id="IPR036388">
    <property type="entry name" value="WH-like_DNA-bd_sf"/>
</dbReference>
<dbReference type="STRING" id="1548207.AXK11_08600"/>
<evidence type="ECO:0000256" key="2">
    <source>
        <dbReference type="ARBA" id="ARBA00023125"/>
    </source>
</evidence>
<sequence length="161" mass="17749">MDQVDKVTEQWRAARPDLDVATMAPIGRLSRAVKRIHALEEQTFATFGLNMAGFDVLSALRRSGPPYALSAGDLLASMMITSGTMTNRIDQLEKAGFVRRAPDPEDARKILVRLTPKGLRRIEQGIVEHVATQRQILSGLTDKEVAQLDGLLRKLTQSLGL</sequence>
<dbReference type="Proteomes" id="UP000070058">
    <property type="component" value="Unassembled WGS sequence"/>
</dbReference>
<organism evidence="5 6">
    <name type="scientific">Cephaloticoccus primus</name>
    <dbReference type="NCBI Taxonomy" id="1548207"/>
    <lineage>
        <taxon>Bacteria</taxon>
        <taxon>Pseudomonadati</taxon>
        <taxon>Verrucomicrobiota</taxon>
        <taxon>Opitutia</taxon>
        <taxon>Opitutales</taxon>
        <taxon>Opitutaceae</taxon>
        <taxon>Cephaloticoccus</taxon>
    </lineage>
</organism>
<keyword evidence="3" id="KW-0804">Transcription</keyword>
<evidence type="ECO:0000259" key="4">
    <source>
        <dbReference type="PROSITE" id="PS50995"/>
    </source>
</evidence>
<proteinExistence type="predicted"/>